<dbReference type="RefSeq" id="XP_070901479.1">
    <property type="nucleotide sequence ID" value="XM_071039435.1"/>
</dbReference>
<feature type="compositionally biased region" description="Basic residues" evidence="1">
    <location>
        <begin position="8"/>
        <end position="27"/>
    </location>
</feature>
<dbReference type="EMBL" id="JBFXLR010000011">
    <property type="protein sequence ID" value="KAL2854615.1"/>
    <property type="molecule type" value="Genomic_DNA"/>
</dbReference>
<sequence>MSGERAARKTGSRRPRRPRCRARKGGRRPSFWSLHSWREEAEPFMLSRIEALENLLAVARLQCGCFSFVPLGPGAPPVLHSRNAASLTLMQVTSSSAGQRRPPTPWRSGDITAWGSPSQRNP</sequence>
<evidence type="ECO:0000256" key="1">
    <source>
        <dbReference type="SAM" id="MobiDB-lite"/>
    </source>
</evidence>
<proteinExistence type="predicted"/>
<organism evidence="2 3">
    <name type="scientific">Aspergillus pseudodeflectus</name>
    <dbReference type="NCBI Taxonomy" id="176178"/>
    <lineage>
        <taxon>Eukaryota</taxon>
        <taxon>Fungi</taxon>
        <taxon>Dikarya</taxon>
        <taxon>Ascomycota</taxon>
        <taxon>Pezizomycotina</taxon>
        <taxon>Eurotiomycetes</taxon>
        <taxon>Eurotiomycetidae</taxon>
        <taxon>Eurotiales</taxon>
        <taxon>Aspergillaceae</taxon>
        <taxon>Aspergillus</taxon>
        <taxon>Aspergillus subgen. Nidulantes</taxon>
    </lineage>
</organism>
<protein>
    <submittedName>
        <fullName evidence="2">Uncharacterized protein</fullName>
    </submittedName>
</protein>
<feature type="region of interest" description="Disordered" evidence="1">
    <location>
        <begin position="92"/>
        <end position="122"/>
    </location>
</feature>
<keyword evidence="3" id="KW-1185">Reference proteome</keyword>
<comment type="caution">
    <text evidence="2">The sequence shown here is derived from an EMBL/GenBank/DDBJ whole genome shotgun (WGS) entry which is preliminary data.</text>
</comment>
<evidence type="ECO:0000313" key="2">
    <source>
        <dbReference type="EMBL" id="KAL2854615.1"/>
    </source>
</evidence>
<reference evidence="2 3" key="1">
    <citation type="submission" date="2024-07" db="EMBL/GenBank/DDBJ databases">
        <title>Section-level genome sequencing and comparative genomics of Aspergillus sections Usti and Cavernicolus.</title>
        <authorList>
            <consortium name="Lawrence Berkeley National Laboratory"/>
            <person name="Nybo J.L."/>
            <person name="Vesth T.C."/>
            <person name="Theobald S."/>
            <person name="Frisvad J.C."/>
            <person name="Larsen T.O."/>
            <person name="Kjaerboelling I."/>
            <person name="Rothschild-Mancinelli K."/>
            <person name="Lyhne E.K."/>
            <person name="Kogle M.E."/>
            <person name="Barry K."/>
            <person name="Clum A."/>
            <person name="Na H."/>
            <person name="Ledsgaard L."/>
            <person name="Lin J."/>
            <person name="Lipzen A."/>
            <person name="Kuo A."/>
            <person name="Riley R."/>
            <person name="Mondo S."/>
            <person name="LaButti K."/>
            <person name="Haridas S."/>
            <person name="Pangalinan J."/>
            <person name="Salamov A.A."/>
            <person name="Simmons B.A."/>
            <person name="Magnuson J.K."/>
            <person name="Chen J."/>
            <person name="Drula E."/>
            <person name="Henrissat B."/>
            <person name="Wiebenga A."/>
            <person name="Lubbers R.J."/>
            <person name="Gomes A.C."/>
            <person name="Macurrencykelacurrency M.R."/>
            <person name="Stajich J."/>
            <person name="Grigoriev I.V."/>
            <person name="Mortensen U.H."/>
            <person name="De vries R.P."/>
            <person name="Baker S.E."/>
            <person name="Andersen M.R."/>
        </authorList>
    </citation>
    <scope>NUCLEOTIDE SEQUENCE [LARGE SCALE GENOMIC DNA]</scope>
    <source>
        <strain evidence="2 3">CBS 756.74</strain>
    </source>
</reference>
<accession>A0ABR4KQQ8</accession>
<dbReference type="Proteomes" id="UP001610444">
    <property type="component" value="Unassembled WGS sequence"/>
</dbReference>
<dbReference type="GeneID" id="98154599"/>
<name>A0ABR4KQQ8_9EURO</name>
<feature type="region of interest" description="Disordered" evidence="1">
    <location>
        <begin position="1"/>
        <end position="29"/>
    </location>
</feature>
<evidence type="ECO:0000313" key="3">
    <source>
        <dbReference type="Proteomes" id="UP001610444"/>
    </source>
</evidence>
<gene>
    <name evidence="2" type="ORF">BJX68DRAFT_232090</name>
</gene>